<dbReference type="PANTHER" id="PTHR11017:SF562">
    <property type="entry name" value="ADP-RIBOSYL CYCLASE_CYCLIC ADP-RIBOSE HYDROLASE"/>
    <property type="match status" value="1"/>
</dbReference>
<dbReference type="Pfam" id="PF01582">
    <property type="entry name" value="TIR"/>
    <property type="match status" value="1"/>
</dbReference>
<evidence type="ECO:0000259" key="7">
    <source>
        <dbReference type="PROSITE" id="PS50104"/>
    </source>
</evidence>
<dbReference type="PROSITE" id="PS50104">
    <property type="entry name" value="TIR"/>
    <property type="match status" value="1"/>
</dbReference>
<dbReference type="Proteomes" id="UP000694853">
    <property type="component" value="Unplaced"/>
</dbReference>
<keyword evidence="3" id="KW-0677">Repeat</keyword>
<dbReference type="SUPFAM" id="SSF52200">
    <property type="entry name" value="Toll/Interleukin receptor TIR domain"/>
    <property type="match status" value="1"/>
</dbReference>
<sequence>MMCSSAGVGGYHRRYDVFISFRGEDTRTNFISHLHSALINKKIRVYRDYDINRGDDVWPSLAKAISDSHISLVVFSQNYASSKWCLQELVKIMECRREHGQVVIPVFYQIDPSHVRKQTGSYEKAFAQHDQDRSNQLTGCCWRDALTQAASIAGWDSRTQKDDSEVIQNIVNDVLQKLYPQYTIELKGIVGIEETCKHLESLLKKVRVIGIWGIGGVGKTTIAKALFAKLFLQYDNACFLENVREESKRVGLKSLHDKLVSELLKGENPVSSVVGSTFLMSILSSKRVFIVLDDVDHFEQLEYLCGEHSGLGEGIRLIITTRDKHLLSGRVDKIYEIKEWKYKESLELLCLNAFKQGHPQMGYEGLSDRAVHYAGGIPLALKVLGLHLYSRSREFWECTLRKLEKHPNEDILNVLKVSYDGLDDLEKKIFLDISFFLNMRGKNEVIKILDASGFYAASGIQVLEDKALITVGLGNRILMHDLLQDMGLEIVRQECKENPERRSRLMGNEAYDVLKNKKGTAAVEGITLDWFPIDFQFRANTFNGMTKLRFLQLYTPSSERSHTVHHHTVLDAVSDELRYLEWIGFPFKSLPQTFCAKFLVEIYMPHSNVEELWHGVQDLVNLELIDLSECKQLMKLPDLSRASKLTTVYLSGCESLCVVHSSLLSLETLVHLRLNRCKKLKSLKVEKHLGILQDLYVNGCSSLTEFSVSSELMKWLDLSQTGIKILHSSIGRLSNLLSLNLEGLRLENLPNELSCLTSLKRLKISKNGLVINKEKLHVLCDGLVSLRRLQLKDCYALSELPDNIINLSLLRVLILDGSSIERLPSNIKHLLELRILSLENCRKLQFLPELPSSILQLHVNNCTSLAMVSNLRTFSTDKEDKQWSISFKNGTKLNEYSLICIMEDIHFTMAMAAFNNELQRRFGNNPEDYFYSSVDVCLPGSNVPRMFTYRSTESSLAIELPGYDKRSNLIGLFYSMVLSPSDNMVLQHGAKVQGQCYQANGTAVGYPVTWSLKAISKLNSDHVFVRYDPFQSNFIRDCSEQNLYFKFYVTTASGECDDLISVKECGLHLLCCSDSQFHSLLSELDTEQNQLGNRMNGRLLDALKL</sequence>
<dbReference type="GO" id="GO:0007165">
    <property type="term" value="P:signal transduction"/>
    <property type="evidence" value="ECO:0007669"/>
    <property type="project" value="InterPro"/>
</dbReference>
<evidence type="ECO:0000313" key="8">
    <source>
        <dbReference type="Proteomes" id="UP000694853"/>
    </source>
</evidence>
<dbReference type="EC" id="3.2.2.6" evidence="1"/>
<keyword evidence="8" id="KW-1185">Reference proteome</keyword>
<dbReference type="InterPro" id="IPR035897">
    <property type="entry name" value="Toll_tir_struct_dom_sf"/>
</dbReference>
<evidence type="ECO:0000256" key="5">
    <source>
        <dbReference type="ARBA" id="ARBA00023027"/>
    </source>
</evidence>
<dbReference type="GeneID" id="113850336"/>
<evidence type="ECO:0000256" key="2">
    <source>
        <dbReference type="ARBA" id="ARBA00022614"/>
    </source>
</evidence>
<dbReference type="InterPro" id="IPR042197">
    <property type="entry name" value="Apaf_helical"/>
</dbReference>
<evidence type="ECO:0000256" key="4">
    <source>
        <dbReference type="ARBA" id="ARBA00022801"/>
    </source>
</evidence>
<name>A0A8B8JYV3_ABRPR</name>
<dbReference type="Gene3D" id="3.40.50.10140">
    <property type="entry name" value="Toll/interleukin-1 receptor homology (TIR) domain"/>
    <property type="match status" value="1"/>
</dbReference>
<dbReference type="GO" id="GO:0043531">
    <property type="term" value="F:ADP binding"/>
    <property type="evidence" value="ECO:0007669"/>
    <property type="project" value="InterPro"/>
</dbReference>
<reference evidence="8" key="1">
    <citation type="journal article" date="2019" name="Toxins">
        <title>Detection of Abrin-Like and Prepropulchellin-Like Toxin Genes and Transcripts Using Whole Genome Sequencing and Full-Length Transcript Sequencing of Abrus precatorius.</title>
        <authorList>
            <person name="Hovde B.T."/>
            <person name="Daligault H.E."/>
            <person name="Hanschen E.R."/>
            <person name="Kunde Y.A."/>
            <person name="Johnson M.B."/>
            <person name="Starkenburg S.R."/>
            <person name="Johnson S.L."/>
        </authorList>
    </citation>
    <scope>NUCLEOTIDE SEQUENCE [LARGE SCALE GENOMIC DNA]</scope>
</reference>
<keyword evidence="2" id="KW-0433">Leucine-rich repeat</keyword>
<dbReference type="AlphaFoldDB" id="A0A8B8JYV3"/>
<dbReference type="InterPro" id="IPR027417">
    <property type="entry name" value="P-loop_NTPase"/>
</dbReference>
<dbReference type="InterPro" id="IPR044974">
    <property type="entry name" value="Disease_R_plants"/>
</dbReference>
<gene>
    <name evidence="9" type="primary">LOC113850336</name>
</gene>
<dbReference type="InterPro" id="IPR011713">
    <property type="entry name" value="Leu-rich_rpt_3"/>
</dbReference>
<dbReference type="InterPro" id="IPR032675">
    <property type="entry name" value="LRR_dom_sf"/>
</dbReference>
<evidence type="ECO:0000256" key="1">
    <source>
        <dbReference type="ARBA" id="ARBA00011982"/>
    </source>
</evidence>
<evidence type="ECO:0000256" key="3">
    <source>
        <dbReference type="ARBA" id="ARBA00022737"/>
    </source>
</evidence>
<dbReference type="Gene3D" id="3.40.50.300">
    <property type="entry name" value="P-loop containing nucleotide triphosphate hydrolases"/>
    <property type="match status" value="1"/>
</dbReference>
<dbReference type="RefSeq" id="XP_027336640.1">
    <property type="nucleotide sequence ID" value="XM_027480839.1"/>
</dbReference>
<reference evidence="9" key="2">
    <citation type="submission" date="2025-08" db="UniProtKB">
        <authorList>
            <consortium name="RefSeq"/>
        </authorList>
    </citation>
    <scope>IDENTIFICATION</scope>
    <source>
        <tissue evidence="9">Young leaves</tissue>
    </source>
</reference>
<dbReference type="Pfam" id="PF20160">
    <property type="entry name" value="C-JID"/>
    <property type="match status" value="1"/>
</dbReference>
<dbReference type="InterPro" id="IPR058192">
    <property type="entry name" value="WHD_ROQ1-like"/>
</dbReference>
<comment type="catalytic activity">
    <reaction evidence="6">
        <text>NAD(+) + H2O = ADP-D-ribose + nicotinamide + H(+)</text>
        <dbReference type="Rhea" id="RHEA:16301"/>
        <dbReference type="ChEBI" id="CHEBI:15377"/>
        <dbReference type="ChEBI" id="CHEBI:15378"/>
        <dbReference type="ChEBI" id="CHEBI:17154"/>
        <dbReference type="ChEBI" id="CHEBI:57540"/>
        <dbReference type="ChEBI" id="CHEBI:57967"/>
        <dbReference type="EC" id="3.2.2.6"/>
    </reaction>
    <physiologicalReaction direction="left-to-right" evidence="6">
        <dbReference type="Rhea" id="RHEA:16302"/>
    </physiologicalReaction>
</comment>
<dbReference type="InterPro" id="IPR045344">
    <property type="entry name" value="C-JID"/>
</dbReference>
<dbReference type="PANTHER" id="PTHR11017">
    <property type="entry name" value="LEUCINE-RICH REPEAT-CONTAINING PROTEIN"/>
    <property type="match status" value="1"/>
</dbReference>
<evidence type="ECO:0000313" key="9">
    <source>
        <dbReference type="RefSeq" id="XP_027336640.1"/>
    </source>
</evidence>
<dbReference type="PRINTS" id="PR00364">
    <property type="entry name" value="DISEASERSIST"/>
</dbReference>
<dbReference type="SUPFAM" id="SSF52540">
    <property type="entry name" value="P-loop containing nucleoside triphosphate hydrolases"/>
    <property type="match status" value="1"/>
</dbReference>
<proteinExistence type="predicted"/>
<dbReference type="InterPro" id="IPR002182">
    <property type="entry name" value="NB-ARC"/>
</dbReference>
<dbReference type="GO" id="GO:0061809">
    <property type="term" value="F:NAD+ nucleosidase activity, cyclic ADP-ribose generating"/>
    <property type="evidence" value="ECO:0007669"/>
    <property type="project" value="UniProtKB-EC"/>
</dbReference>
<dbReference type="SUPFAM" id="SSF52058">
    <property type="entry name" value="L domain-like"/>
    <property type="match status" value="1"/>
</dbReference>
<feature type="domain" description="TIR" evidence="7">
    <location>
        <begin position="13"/>
        <end position="178"/>
    </location>
</feature>
<dbReference type="GO" id="GO:0006952">
    <property type="term" value="P:defense response"/>
    <property type="evidence" value="ECO:0007669"/>
    <property type="project" value="InterPro"/>
</dbReference>
<keyword evidence="5" id="KW-0520">NAD</keyword>
<dbReference type="Pfam" id="PF07725">
    <property type="entry name" value="LRR_3"/>
    <property type="match status" value="1"/>
</dbReference>
<keyword evidence="4" id="KW-0378">Hydrolase</keyword>
<dbReference type="KEGG" id="aprc:113850336"/>
<accession>A0A8B8JYV3</accession>
<dbReference type="Gene3D" id="1.10.8.430">
    <property type="entry name" value="Helical domain of apoptotic protease-activating factors"/>
    <property type="match status" value="1"/>
</dbReference>
<dbReference type="OrthoDB" id="1055097at2759"/>
<organism evidence="8 9">
    <name type="scientific">Abrus precatorius</name>
    <name type="common">Indian licorice</name>
    <name type="synonym">Glycine abrus</name>
    <dbReference type="NCBI Taxonomy" id="3816"/>
    <lineage>
        <taxon>Eukaryota</taxon>
        <taxon>Viridiplantae</taxon>
        <taxon>Streptophyta</taxon>
        <taxon>Embryophyta</taxon>
        <taxon>Tracheophyta</taxon>
        <taxon>Spermatophyta</taxon>
        <taxon>Magnoliopsida</taxon>
        <taxon>eudicotyledons</taxon>
        <taxon>Gunneridae</taxon>
        <taxon>Pentapetalae</taxon>
        <taxon>rosids</taxon>
        <taxon>fabids</taxon>
        <taxon>Fabales</taxon>
        <taxon>Fabaceae</taxon>
        <taxon>Papilionoideae</taxon>
        <taxon>50 kb inversion clade</taxon>
        <taxon>NPAAA clade</taxon>
        <taxon>indigoferoid/millettioid clade</taxon>
        <taxon>Abreae</taxon>
        <taxon>Abrus</taxon>
    </lineage>
</organism>
<dbReference type="InterPro" id="IPR000157">
    <property type="entry name" value="TIR_dom"/>
</dbReference>
<dbReference type="Gene3D" id="3.80.10.10">
    <property type="entry name" value="Ribonuclease Inhibitor"/>
    <property type="match status" value="2"/>
</dbReference>
<dbReference type="Pfam" id="PF23282">
    <property type="entry name" value="WHD_ROQ1"/>
    <property type="match status" value="1"/>
</dbReference>
<evidence type="ECO:0000256" key="6">
    <source>
        <dbReference type="ARBA" id="ARBA00047304"/>
    </source>
</evidence>
<dbReference type="Pfam" id="PF00931">
    <property type="entry name" value="NB-ARC"/>
    <property type="match status" value="1"/>
</dbReference>
<dbReference type="SMART" id="SM00255">
    <property type="entry name" value="TIR"/>
    <property type="match status" value="1"/>
</dbReference>
<dbReference type="FunFam" id="3.40.50.10140:FF:000007">
    <property type="entry name" value="Disease resistance protein (TIR-NBS-LRR class)"/>
    <property type="match status" value="1"/>
</dbReference>
<protein>
    <recommendedName>
        <fullName evidence="1">ADP-ribosyl cyclase/cyclic ADP-ribose hydrolase</fullName>
        <ecNumber evidence="1">3.2.2.6</ecNumber>
    </recommendedName>
</protein>